<keyword evidence="6 11" id="KW-0547">Nucleotide-binding</keyword>
<evidence type="ECO:0000256" key="9">
    <source>
        <dbReference type="ARBA" id="ARBA00023141"/>
    </source>
</evidence>
<evidence type="ECO:0000313" key="12">
    <source>
        <dbReference type="EMBL" id="RID94617.1"/>
    </source>
</evidence>
<keyword evidence="5 11" id="KW-0808">Transferase</keyword>
<comment type="catalytic activity">
    <reaction evidence="10 11">
        <text>shikimate + ATP = 3-phosphoshikimate + ADP + H(+)</text>
        <dbReference type="Rhea" id="RHEA:13121"/>
        <dbReference type="ChEBI" id="CHEBI:15378"/>
        <dbReference type="ChEBI" id="CHEBI:30616"/>
        <dbReference type="ChEBI" id="CHEBI:36208"/>
        <dbReference type="ChEBI" id="CHEBI:145989"/>
        <dbReference type="ChEBI" id="CHEBI:456216"/>
        <dbReference type="EC" id="2.7.1.71"/>
    </reaction>
</comment>
<dbReference type="Proteomes" id="UP000266262">
    <property type="component" value="Unassembled WGS sequence"/>
</dbReference>
<keyword evidence="13" id="KW-1185">Reference proteome</keyword>
<evidence type="ECO:0000256" key="7">
    <source>
        <dbReference type="ARBA" id="ARBA00022777"/>
    </source>
</evidence>
<evidence type="ECO:0000256" key="4">
    <source>
        <dbReference type="ARBA" id="ARBA00022605"/>
    </source>
</evidence>
<dbReference type="HAMAP" id="MF_00109">
    <property type="entry name" value="Shikimate_kinase"/>
    <property type="match status" value="1"/>
</dbReference>
<keyword evidence="4 11" id="KW-0028">Amino-acid biosynthesis</keyword>
<feature type="binding site" evidence="11">
    <location>
        <position position="62"/>
    </location>
    <ligand>
        <name>substrate</name>
    </ligand>
</feature>
<dbReference type="Pfam" id="PF01202">
    <property type="entry name" value="SKI"/>
    <property type="match status" value="1"/>
</dbReference>
<evidence type="ECO:0000256" key="11">
    <source>
        <dbReference type="HAMAP-Rule" id="MF_00109"/>
    </source>
</evidence>
<dbReference type="InterPro" id="IPR000623">
    <property type="entry name" value="Shikimate_kinase/TSH1"/>
</dbReference>
<dbReference type="InterPro" id="IPR031322">
    <property type="entry name" value="Shikimate/glucono_kinase"/>
</dbReference>
<keyword evidence="7 11" id="KW-0418">Kinase</keyword>
<comment type="caution">
    <text evidence="12">The sequence shown here is derived from an EMBL/GenBank/DDBJ whole genome shotgun (WGS) entry which is preliminary data.</text>
</comment>
<dbReference type="Gene3D" id="3.40.50.300">
    <property type="entry name" value="P-loop containing nucleotide triphosphate hydrolases"/>
    <property type="match status" value="1"/>
</dbReference>
<proteinExistence type="inferred from homology"/>
<protein>
    <recommendedName>
        <fullName evidence="3 11">Shikimate kinase</fullName>
        <shortName evidence="11">SK</shortName>
        <ecNumber evidence="3 11">2.7.1.71</ecNumber>
    </recommendedName>
</protein>
<feature type="binding site" evidence="11">
    <location>
        <begin position="17"/>
        <end position="22"/>
    </location>
    <ligand>
        <name>ATP</name>
        <dbReference type="ChEBI" id="CHEBI:30616"/>
    </ligand>
</feature>
<name>A0ABX9MCN2_9FIRM</name>
<comment type="subcellular location">
    <subcellularLocation>
        <location evidence="11">Cytoplasm</location>
    </subcellularLocation>
</comment>
<reference evidence="12 13" key="1">
    <citation type="submission" date="2018-08" db="EMBL/GenBank/DDBJ databases">
        <title>Draft genome sequence of Dialister pneumosintes KCOM 1685.</title>
        <authorList>
            <person name="Kook J.-K."/>
            <person name="Park S.-N."/>
            <person name="Lim Y.K."/>
        </authorList>
    </citation>
    <scope>NUCLEOTIDE SEQUENCE [LARGE SCALE GENOMIC DNA]</scope>
    <source>
        <strain evidence="12 13">KCOM 1685</strain>
    </source>
</reference>
<dbReference type="PRINTS" id="PR01100">
    <property type="entry name" value="SHIKIMTKNASE"/>
</dbReference>
<keyword evidence="11" id="KW-0460">Magnesium</keyword>
<comment type="similarity">
    <text evidence="2 11">Belongs to the shikimate kinase family.</text>
</comment>
<comment type="cofactor">
    <cofactor evidence="11">
        <name>Mg(2+)</name>
        <dbReference type="ChEBI" id="CHEBI:18420"/>
    </cofactor>
    <text evidence="11">Binds 1 Mg(2+) ion per subunit.</text>
</comment>
<dbReference type="CDD" id="cd00464">
    <property type="entry name" value="SK"/>
    <property type="match status" value="1"/>
</dbReference>
<dbReference type="GO" id="GO:0016301">
    <property type="term" value="F:kinase activity"/>
    <property type="evidence" value="ECO:0007669"/>
    <property type="project" value="UniProtKB-KW"/>
</dbReference>
<dbReference type="EC" id="2.7.1.71" evidence="3 11"/>
<dbReference type="PANTHER" id="PTHR21087:SF16">
    <property type="entry name" value="SHIKIMATE KINASE 1, CHLOROPLASTIC"/>
    <property type="match status" value="1"/>
</dbReference>
<comment type="caution">
    <text evidence="11">Lacks conserved residue(s) required for the propagation of feature annotation.</text>
</comment>
<gene>
    <name evidence="11" type="primary">aroK</name>
    <name evidence="12" type="ORF">DX915_03675</name>
</gene>
<keyword evidence="11" id="KW-0479">Metal-binding</keyword>
<feature type="binding site" evidence="11">
    <location>
        <position position="120"/>
    </location>
    <ligand>
        <name>ATP</name>
        <dbReference type="ChEBI" id="CHEBI:30616"/>
    </ligand>
</feature>
<dbReference type="RefSeq" id="WP_119056321.1">
    <property type="nucleotide sequence ID" value="NZ_QWKU01000001.1"/>
</dbReference>
<dbReference type="PANTHER" id="PTHR21087">
    <property type="entry name" value="SHIKIMATE KINASE"/>
    <property type="match status" value="1"/>
</dbReference>
<keyword evidence="9 11" id="KW-0057">Aromatic amino acid biosynthesis</keyword>
<comment type="subunit">
    <text evidence="11">Monomer.</text>
</comment>
<accession>A0ABX9MCN2</accession>
<evidence type="ECO:0000256" key="5">
    <source>
        <dbReference type="ARBA" id="ARBA00022679"/>
    </source>
</evidence>
<evidence type="ECO:0000256" key="10">
    <source>
        <dbReference type="ARBA" id="ARBA00048567"/>
    </source>
</evidence>
<comment type="function">
    <text evidence="11">Catalyzes the specific phosphorylation of the 3-hydroxyl group of shikimic acid using ATP as a cosubstrate.</text>
</comment>
<dbReference type="PROSITE" id="PS01128">
    <property type="entry name" value="SHIKIMATE_KINASE"/>
    <property type="match status" value="1"/>
</dbReference>
<comment type="pathway">
    <text evidence="1 11">Metabolic intermediate biosynthesis; chorismate biosynthesis; chorismate from D-erythrose 4-phosphate and phosphoenolpyruvate: step 5/7.</text>
</comment>
<sequence>MHRKPITKNIFLIGMPGAGKSTIGKILSENLFLPFYDADIYLESSIGKSISSLFIQGEDIFRDIETEILKKLVLKKAIIATGGGVIVRKENRELLKKEGFVFFIDRKIEDIKKDIQKEYRPLLRKGVSLESLYEERFPLYKEVADFHILNKVRISEVIDEIQEKIKQLHILQKV</sequence>
<feature type="binding site" evidence="11">
    <location>
        <position position="21"/>
    </location>
    <ligand>
        <name>Mg(2+)</name>
        <dbReference type="ChEBI" id="CHEBI:18420"/>
    </ligand>
</feature>
<feature type="binding site" evidence="11">
    <location>
        <position position="39"/>
    </location>
    <ligand>
        <name>substrate</name>
    </ligand>
</feature>
<keyword evidence="8 11" id="KW-0067">ATP-binding</keyword>
<dbReference type="EMBL" id="QWKU01000001">
    <property type="protein sequence ID" value="RID94617.1"/>
    <property type="molecule type" value="Genomic_DNA"/>
</dbReference>
<evidence type="ECO:0000256" key="6">
    <source>
        <dbReference type="ARBA" id="ARBA00022741"/>
    </source>
</evidence>
<feature type="binding site" evidence="11">
    <location>
        <position position="136"/>
    </location>
    <ligand>
        <name>substrate</name>
    </ligand>
</feature>
<dbReference type="InterPro" id="IPR023000">
    <property type="entry name" value="Shikimate_kinase_CS"/>
</dbReference>
<dbReference type="InterPro" id="IPR027417">
    <property type="entry name" value="P-loop_NTPase"/>
</dbReference>
<evidence type="ECO:0000313" key="13">
    <source>
        <dbReference type="Proteomes" id="UP000266262"/>
    </source>
</evidence>
<feature type="binding site" evidence="11">
    <location>
        <position position="83"/>
    </location>
    <ligand>
        <name>substrate</name>
    </ligand>
</feature>
<evidence type="ECO:0000256" key="1">
    <source>
        <dbReference type="ARBA" id="ARBA00004842"/>
    </source>
</evidence>
<evidence type="ECO:0000256" key="8">
    <source>
        <dbReference type="ARBA" id="ARBA00022840"/>
    </source>
</evidence>
<evidence type="ECO:0000256" key="3">
    <source>
        <dbReference type="ARBA" id="ARBA00012154"/>
    </source>
</evidence>
<organism evidence="12 13">
    <name type="scientific">Dialister pneumosintes</name>
    <dbReference type="NCBI Taxonomy" id="39950"/>
    <lineage>
        <taxon>Bacteria</taxon>
        <taxon>Bacillati</taxon>
        <taxon>Bacillota</taxon>
        <taxon>Negativicutes</taxon>
        <taxon>Veillonellales</taxon>
        <taxon>Veillonellaceae</taxon>
        <taxon>Dialister</taxon>
    </lineage>
</organism>
<dbReference type="SUPFAM" id="SSF52540">
    <property type="entry name" value="P-loop containing nucleoside triphosphate hydrolases"/>
    <property type="match status" value="1"/>
</dbReference>
<evidence type="ECO:0000256" key="2">
    <source>
        <dbReference type="ARBA" id="ARBA00006997"/>
    </source>
</evidence>
<keyword evidence="11" id="KW-0963">Cytoplasm</keyword>